<protein>
    <recommendedName>
        <fullName evidence="1">Dermonecrotic toxin N-terminal domain-containing protein</fullName>
    </recommendedName>
</protein>
<keyword evidence="3" id="KW-1185">Reference proteome</keyword>
<dbReference type="RefSeq" id="WP_057725174.1">
    <property type="nucleotide sequence ID" value="NZ_JYLM01000009.1"/>
</dbReference>
<dbReference type="Proteomes" id="UP000183653">
    <property type="component" value="Chromosome I"/>
</dbReference>
<proteinExistence type="predicted"/>
<evidence type="ECO:0000259" key="1">
    <source>
        <dbReference type="Pfam" id="PF20178"/>
    </source>
</evidence>
<accession>A0A1H2EFM3</accession>
<evidence type="ECO:0000313" key="3">
    <source>
        <dbReference type="Proteomes" id="UP000183653"/>
    </source>
</evidence>
<organism evidence="2 3">
    <name type="scientific">Pseudomonas orientalis</name>
    <dbReference type="NCBI Taxonomy" id="76758"/>
    <lineage>
        <taxon>Bacteria</taxon>
        <taxon>Pseudomonadati</taxon>
        <taxon>Pseudomonadota</taxon>
        <taxon>Gammaproteobacteria</taxon>
        <taxon>Pseudomonadales</taxon>
        <taxon>Pseudomonadaceae</taxon>
        <taxon>Pseudomonas</taxon>
    </lineage>
</organism>
<name>A0A1H2EFM3_9PSED</name>
<reference evidence="2 3" key="1">
    <citation type="submission" date="2016-10" db="EMBL/GenBank/DDBJ databases">
        <authorList>
            <person name="Varghese N."/>
            <person name="Submissions S."/>
        </authorList>
    </citation>
    <scope>NUCLEOTIDE SEQUENCE [LARGE SCALE GENOMIC DNA]</scope>
    <source>
        <strain evidence="2 3">BS2775</strain>
    </source>
</reference>
<dbReference type="Pfam" id="PF20178">
    <property type="entry name" value="ToxA_N"/>
    <property type="match status" value="1"/>
</dbReference>
<sequence>MPGPTPSAPPIALSQLPAQAIHQRFVTRPAFYSVVLNALRELILERYPSLELEMSGVKLAIPHPDGHYTYRPLMEVAIDHVLKPQLLDLHSERELPYYLTQKIPDVLKPASLPLIDMQVIAQLIDELPGSLYLYFQQALADYWSEIDSHGGSRWQWLAQLLNGQMTATAARQSSLNQLQRDMLTVTAAWPVLNERLPHSTPPTYAYFIENTFTRDGETVRLLTPDLLLVRDRQVLLYCVDGRVEPFDSTDAFGSAWAVKMQHRFQFDSLTWRRNEPDNNVFEQQAGLILNQQLEDLATLSFQGQDEVSIGRRLEKLTDPAVLFTHMPVPAAPLLQKVDNQLPEWLRQADAADRFAYHRHLQDMAQVLHQNQGRSFNEGIDTLQSFSRTALRKQMQKDHAPFDPDQVLLDFAVAAGYPGGAGIIEHVRMSLTELAVRNLAGKPKGALTLSSTTATPLPSWLTENYLLGSSGLIQRIDIGTAYPQHIKDLLLSGSVEAQRREALFTRELKVKLPMQALEYKIRRLHGVTVTGYRYVKALMGETPADRMVDERQIVLRPLALCRTVGATPDEVTNAFIIEPRDVSVGPHLLFRPLYTDTLHEYPTRQALLDALAAPGELQDSVLTWLSDTARPIYDHGGFTEPHLIRFLPGDEFTIPDKPAPATLAVDEGVGEWLQWQINGFLLSHVFGSTARALVDLADRESVSNHESRWAIVMEGAWLLFNTLLLPLARGPAMLMGWFFQLLSSLEQDLAGLQSNDPTTREIALIDLLLNTAMVLMHAAAPSDRSPQVLAAPAAQEHVLHLQTWRRTAGLPHPAEPPLARHGLVALPGEPPAGGETTLDFTHSLASAKAGAMLFKALLEVNVPWPDPVPAPLPSGVLKGLYWIDGKWHASIGGLLFQVNVVPGFAEVYLVHPAHAQHPGFKLISDGQGHWRLDRHARLEGGMHKGRVSQLREEKRQNIDLLTSQLTGLQLDVLPLANLTLTLEAAVNNTRAALDTRIKSLRALWVTLNSPTLAEATRARTTEQHTQAQRLALRARIEWNIAVHNFQKNGQALIGVMRNIADKAGELMIADRTSSRYQKERNNALNAIYVQWVSAYASEHTKFAYSLETQRGESTEELGERINRELPANINDAYGEFIKSRDQQLQALKSMIEPVEQMSAILEQADPALRDSLLKETPPDLNFTSAHIKQQLLVLLVDLIFNRAHGSRIPAEYPFIIELADPQVTPTILTHTEMRTTSGYSVKEQIEVLTSILELYERLENAVNSLVEMGSGFIREAYQAPFQTHLDEARSSLEAQLAELIRVEQQLVSLPAPDTAKRPKKTNRKVIKTADRKSLVGDLRPGQADMPGNFVDIKDPLTGKTIVTYVEHASEGVWNVVKEVGATVPAPVAIKRSLRTIEAQAKAVRDERAGIDSSIRFQLRKLQDPTRLEGLDPREWDVLLTQHAAKFEALADEIQRDWAADTRAPALIDEYRKEAVAATLQAREYCSEGYKLQRPRASNVAYLWRHGFVDINLVHSRTPLKAGDFLTEYAIRDKDKIRAGKKGDENVLWYAHFHYPSADTPVAQPAFGHLKTKAERVFTRKELIERARADNRAVVNLEKAEIKPPLDRQLFLGLEVLNPR</sequence>
<evidence type="ECO:0000313" key="2">
    <source>
        <dbReference type="EMBL" id="SDT93927.1"/>
    </source>
</evidence>
<dbReference type="OrthoDB" id="7003488at2"/>
<feature type="domain" description="Dermonecrotic toxin N-terminal" evidence="1">
    <location>
        <begin position="378"/>
        <end position="611"/>
    </location>
</feature>
<dbReference type="InterPro" id="IPR046673">
    <property type="entry name" value="ToxA_N"/>
</dbReference>
<gene>
    <name evidence="2" type="ORF">SAMN04490197_1155</name>
</gene>
<dbReference type="EMBL" id="LT629782">
    <property type="protein sequence ID" value="SDT93927.1"/>
    <property type="molecule type" value="Genomic_DNA"/>
</dbReference>